<dbReference type="SUPFAM" id="SSF103473">
    <property type="entry name" value="MFS general substrate transporter"/>
    <property type="match status" value="1"/>
</dbReference>
<keyword evidence="3 6" id="KW-0812">Transmembrane</keyword>
<feature type="transmembrane region" description="Helical" evidence="6">
    <location>
        <begin position="83"/>
        <end position="100"/>
    </location>
</feature>
<reference evidence="7 8" key="1">
    <citation type="submission" date="2020-08" db="EMBL/GenBank/DDBJ databases">
        <title>Genomic Encyclopedia of Type Strains, Phase IV (KMG-IV): sequencing the most valuable type-strain genomes for metagenomic binning, comparative biology and taxonomic classification.</title>
        <authorList>
            <person name="Goeker M."/>
        </authorList>
    </citation>
    <scope>NUCLEOTIDE SEQUENCE [LARGE SCALE GENOMIC DNA]</scope>
    <source>
        <strain evidence="7 8">DSM 14925</strain>
    </source>
</reference>
<evidence type="ECO:0000256" key="5">
    <source>
        <dbReference type="ARBA" id="ARBA00023136"/>
    </source>
</evidence>
<evidence type="ECO:0000256" key="1">
    <source>
        <dbReference type="ARBA" id="ARBA00004127"/>
    </source>
</evidence>
<feature type="transmembrane region" description="Helical" evidence="6">
    <location>
        <begin position="146"/>
        <end position="168"/>
    </location>
</feature>
<feature type="transmembrane region" description="Helical" evidence="6">
    <location>
        <begin position="297"/>
        <end position="317"/>
    </location>
</feature>
<dbReference type="Gene3D" id="1.20.1250.20">
    <property type="entry name" value="MFS general substrate transporter like domains"/>
    <property type="match status" value="1"/>
</dbReference>
<accession>A0A841C6K7</accession>
<dbReference type="InterPro" id="IPR036259">
    <property type="entry name" value="MFS_trans_sf"/>
</dbReference>
<dbReference type="RefSeq" id="WP_183539482.1">
    <property type="nucleotide sequence ID" value="NZ_JACHHV010000010.1"/>
</dbReference>
<feature type="transmembrane region" description="Helical" evidence="6">
    <location>
        <begin position="232"/>
        <end position="253"/>
    </location>
</feature>
<protein>
    <submittedName>
        <fullName evidence="7">UMF1 family MFS transporter</fullName>
    </submittedName>
</protein>
<keyword evidence="5 6" id="KW-0472">Membrane</keyword>
<keyword evidence="2" id="KW-0813">Transport</keyword>
<feature type="transmembrane region" description="Helical" evidence="6">
    <location>
        <begin position="337"/>
        <end position="356"/>
    </location>
</feature>
<feature type="transmembrane region" description="Helical" evidence="6">
    <location>
        <begin position="265"/>
        <end position="285"/>
    </location>
</feature>
<dbReference type="GO" id="GO:0012505">
    <property type="term" value="C:endomembrane system"/>
    <property type="evidence" value="ECO:0007669"/>
    <property type="project" value="UniProtKB-SubCell"/>
</dbReference>
<feature type="transmembrane region" description="Helical" evidence="6">
    <location>
        <begin position="106"/>
        <end position="125"/>
    </location>
</feature>
<name>A0A841C6K7_9LACT</name>
<feature type="transmembrane region" description="Helical" evidence="6">
    <location>
        <begin position="174"/>
        <end position="196"/>
    </location>
</feature>
<feature type="transmembrane region" description="Helical" evidence="6">
    <location>
        <begin position="54"/>
        <end position="74"/>
    </location>
</feature>
<dbReference type="Proteomes" id="UP000562464">
    <property type="component" value="Unassembled WGS sequence"/>
</dbReference>
<evidence type="ECO:0000313" key="8">
    <source>
        <dbReference type="Proteomes" id="UP000562464"/>
    </source>
</evidence>
<dbReference type="PANTHER" id="PTHR23519">
    <property type="entry name" value="AUTOPHAGY-RELATED PROTEIN 22"/>
    <property type="match status" value="1"/>
</dbReference>
<sequence>MKKETKGFTKAEFSWMLYDLTTNGYATIILAAIFPIYLSSVMGHNTLGLQLKGYGSAFVMLISAISCPILGVIGDSKGMKKKLWVSFVIAGALLTMSLAFTNTWEFLLAGYILSNIAYNSATLFYDSFITDIATKDRMHRVSTWGFAVGYFGGGTILLIITVILMAVMKGDPTIPVKASFILCGLWWLGFSLPMLLNAHQVHYNTKPMSEVLSSLGSQLLGTMKNIYADKALFTYVVAYFFYIDGVGTVINMATSYGTTLGLGTTSMILALLCTQLVAVPFSILFGRLATKRSAINMILFAIGVYIVICIIGFYMGYSVESSGTGMEHGLAISHATILFWTMAVLVGTVQGGIQALSRSHFGRIIPQEKSNEYFGFFNIFNRFASIIGPFLIAIITGITGQASFGILSIIILFIIGAILLMVSPKSQI</sequence>
<dbReference type="AlphaFoldDB" id="A0A841C6K7"/>
<organism evidence="7 8">
    <name type="scientific">Lactovum miscens</name>
    <dbReference type="NCBI Taxonomy" id="190387"/>
    <lineage>
        <taxon>Bacteria</taxon>
        <taxon>Bacillati</taxon>
        <taxon>Bacillota</taxon>
        <taxon>Bacilli</taxon>
        <taxon>Lactobacillales</taxon>
        <taxon>Streptococcaceae</taxon>
        <taxon>Lactovum</taxon>
    </lineage>
</organism>
<comment type="subcellular location">
    <subcellularLocation>
        <location evidence="1">Endomembrane system</location>
        <topology evidence="1">Multi-pass membrane protein</topology>
    </subcellularLocation>
</comment>
<dbReference type="InterPro" id="IPR024671">
    <property type="entry name" value="Atg22-like"/>
</dbReference>
<keyword evidence="4 6" id="KW-1133">Transmembrane helix</keyword>
<evidence type="ECO:0000256" key="3">
    <source>
        <dbReference type="ARBA" id="ARBA00022692"/>
    </source>
</evidence>
<dbReference type="InterPro" id="IPR050495">
    <property type="entry name" value="ATG22/LtaA_families"/>
</dbReference>
<feature type="transmembrane region" description="Helical" evidence="6">
    <location>
        <begin position="404"/>
        <end position="422"/>
    </location>
</feature>
<feature type="transmembrane region" description="Helical" evidence="6">
    <location>
        <begin position="20"/>
        <end position="42"/>
    </location>
</feature>
<dbReference type="EMBL" id="JACHHV010000010">
    <property type="protein sequence ID" value="MBB5887907.1"/>
    <property type="molecule type" value="Genomic_DNA"/>
</dbReference>
<gene>
    <name evidence="7" type="ORF">HNQ37_000797</name>
</gene>
<evidence type="ECO:0000256" key="4">
    <source>
        <dbReference type="ARBA" id="ARBA00022989"/>
    </source>
</evidence>
<dbReference type="Pfam" id="PF11700">
    <property type="entry name" value="ATG22"/>
    <property type="match status" value="1"/>
</dbReference>
<keyword evidence="8" id="KW-1185">Reference proteome</keyword>
<dbReference type="PANTHER" id="PTHR23519:SF1">
    <property type="entry name" value="AUTOPHAGY-RELATED PROTEIN 22"/>
    <property type="match status" value="1"/>
</dbReference>
<evidence type="ECO:0000313" key="7">
    <source>
        <dbReference type="EMBL" id="MBB5887907.1"/>
    </source>
</evidence>
<evidence type="ECO:0000256" key="6">
    <source>
        <dbReference type="SAM" id="Phobius"/>
    </source>
</evidence>
<comment type="caution">
    <text evidence="7">The sequence shown here is derived from an EMBL/GenBank/DDBJ whole genome shotgun (WGS) entry which is preliminary data.</text>
</comment>
<evidence type="ECO:0000256" key="2">
    <source>
        <dbReference type="ARBA" id="ARBA00022448"/>
    </source>
</evidence>
<proteinExistence type="predicted"/>
<feature type="transmembrane region" description="Helical" evidence="6">
    <location>
        <begin position="376"/>
        <end position="398"/>
    </location>
</feature>